<gene>
    <name evidence="2" type="ORF">RDI58_000913</name>
</gene>
<evidence type="ECO:0000313" key="2">
    <source>
        <dbReference type="EMBL" id="KAK6803129.1"/>
    </source>
</evidence>
<accession>A0AAN8YPK7</accession>
<name>A0AAN8YPK7_SOLBU</name>
<sequence>MATEPPDVQLRPPDQDQSTRNSCAYKPLVDASPESSANSSKMRRIEAIHVAISEKELDWARKIISLEQSGMIRVNPADKHESTYKDLSASQKSNDSIIQIERSKQGNSREITQESPSMRPQIRTSSNEINDVSTTGESSPGQGEPPPKNLKDFDGGNSGDIRTATVTGAPINSVDERQHQMAPGNENKHSKVLEPKIQQQYTDVCNSLNLQDPVAITDDAQHMGEAVESVNGTKALNQEANQNKEYIPNRKRELMIQEQDQLITKGTK</sequence>
<dbReference type="EMBL" id="JBANQN010000001">
    <property type="protein sequence ID" value="KAK6803129.1"/>
    <property type="molecule type" value="Genomic_DNA"/>
</dbReference>
<evidence type="ECO:0000256" key="1">
    <source>
        <dbReference type="SAM" id="MobiDB-lite"/>
    </source>
</evidence>
<feature type="region of interest" description="Disordered" evidence="1">
    <location>
        <begin position="67"/>
        <end position="161"/>
    </location>
</feature>
<protein>
    <submittedName>
        <fullName evidence="2">Uncharacterized protein</fullName>
    </submittedName>
</protein>
<comment type="caution">
    <text evidence="2">The sequence shown here is derived from an EMBL/GenBank/DDBJ whole genome shotgun (WGS) entry which is preliminary data.</text>
</comment>
<feature type="compositionally biased region" description="Polar residues" evidence="1">
    <location>
        <begin position="105"/>
        <end position="135"/>
    </location>
</feature>
<reference evidence="2 3" key="1">
    <citation type="submission" date="2024-02" db="EMBL/GenBank/DDBJ databases">
        <title>de novo genome assembly of Solanum bulbocastanum strain 11H21.</title>
        <authorList>
            <person name="Hosaka A.J."/>
        </authorList>
    </citation>
    <scope>NUCLEOTIDE SEQUENCE [LARGE SCALE GENOMIC DNA]</scope>
    <source>
        <tissue evidence="2">Young leaves</tissue>
    </source>
</reference>
<feature type="region of interest" description="Disordered" evidence="1">
    <location>
        <begin position="1"/>
        <end position="42"/>
    </location>
</feature>
<organism evidence="2 3">
    <name type="scientific">Solanum bulbocastanum</name>
    <name type="common">Wild potato</name>
    <dbReference type="NCBI Taxonomy" id="147425"/>
    <lineage>
        <taxon>Eukaryota</taxon>
        <taxon>Viridiplantae</taxon>
        <taxon>Streptophyta</taxon>
        <taxon>Embryophyta</taxon>
        <taxon>Tracheophyta</taxon>
        <taxon>Spermatophyta</taxon>
        <taxon>Magnoliopsida</taxon>
        <taxon>eudicotyledons</taxon>
        <taxon>Gunneridae</taxon>
        <taxon>Pentapetalae</taxon>
        <taxon>asterids</taxon>
        <taxon>lamiids</taxon>
        <taxon>Solanales</taxon>
        <taxon>Solanaceae</taxon>
        <taxon>Solanoideae</taxon>
        <taxon>Solaneae</taxon>
        <taxon>Solanum</taxon>
    </lineage>
</organism>
<dbReference type="AlphaFoldDB" id="A0AAN8YPK7"/>
<proteinExistence type="predicted"/>
<feature type="compositionally biased region" description="Polar residues" evidence="1">
    <location>
        <begin position="88"/>
        <end position="97"/>
    </location>
</feature>
<dbReference type="Proteomes" id="UP001371456">
    <property type="component" value="Unassembled WGS sequence"/>
</dbReference>
<evidence type="ECO:0000313" key="3">
    <source>
        <dbReference type="Proteomes" id="UP001371456"/>
    </source>
</evidence>
<keyword evidence="3" id="KW-1185">Reference proteome</keyword>